<dbReference type="EMBL" id="PFLC01000027">
    <property type="protein sequence ID" value="PIY62782.1"/>
    <property type="molecule type" value="Genomic_DNA"/>
</dbReference>
<evidence type="ECO:0000313" key="2">
    <source>
        <dbReference type="Proteomes" id="UP000230973"/>
    </source>
</evidence>
<accession>A0A2M7QBG3</accession>
<name>A0A2M7QBG3_9BACT</name>
<dbReference type="AlphaFoldDB" id="A0A2M7QBG3"/>
<organism evidence="1 2">
    <name type="scientific">Candidatus Uhrbacteria bacterium CG_4_10_14_0_8_um_filter_58_22</name>
    <dbReference type="NCBI Taxonomy" id="1975029"/>
    <lineage>
        <taxon>Bacteria</taxon>
        <taxon>Candidatus Uhriibacteriota</taxon>
    </lineage>
</organism>
<protein>
    <submittedName>
        <fullName evidence="1">Uncharacterized protein</fullName>
    </submittedName>
</protein>
<dbReference type="Proteomes" id="UP000230973">
    <property type="component" value="Unassembled WGS sequence"/>
</dbReference>
<proteinExistence type="predicted"/>
<gene>
    <name evidence="1" type="ORF">COY93_02175</name>
</gene>
<reference evidence="2" key="1">
    <citation type="submission" date="2017-09" db="EMBL/GenBank/DDBJ databases">
        <title>Depth-based differentiation of microbial function through sediment-hosted aquifers and enrichment of novel symbionts in the deep terrestrial subsurface.</title>
        <authorList>
            <person name="Probst A.J."/>
            <person name="Ladd B."/>
            <person name="Jarett J.K."/>
            <person name="Geller-Mcgrath D.E."/>
            <person name="Sieber C.M.K."/>
            <person name="Emerson J.B."/>
            <person name="Anantharaman K."/>
            <person name="Thomas B.C."/>
            <person name="Malmstrom R."/>
            <person name="Stieglmeier M."/>
            <person name="Klingl A."/>
            <person name="Woyke T."/>
            <person name="Ryan C.M."/>
            <person name="Banfield J.F."/>
        </authorList>
    </citation>
    <scope>NUCLEOTIDE SEQUENCE [LARGE SCALE GENOMIC DNA]</scope>
</reference>
<sequence>MPIGISLVQTRPDGRLSLLKNPAPGPVSLWDEMAVELGGLAIEQLVFGWNENSFIDLTKAVAKADELRVLNCHGDSPWTDRPLTEELPADRISVPSNKDDETLTVGWRRAVGILLAHQRELELLCIHLSVCSEADLLETWRILGRRPIVFPLFNLVVDVGRAIRARRNR</sequence>
<comment type="caution">
    <text evidence="1">The sequence shown here is derived from an EMBL/GenBank/DDBJ whole genome shotgun (WGS) entry which is preliminary data.</text>
</comment>
<evidence type="ECO:0000313" key="1">
    <source>
        <dbReference type="EMBL" id="PIY62782.1"/>
    </source>
</evidence>